<dbReference type="Proteomes" id="UP000516361">
    <property type="component" value="Chromosome"/>
</dbReference>
<dbReference type="KEGG" id="ocy:OSSY52_06980"/>
<reference evidence="2 3" key="1">
    <citation type="submission" date="2018-06" db="EMBL/GenBank/DDBJ databases">
        <title>Genome sequencing of Oceanotoga sp. sy52.</title>
        <authorList>
            <person name="Mori K."/>
        </authorList>
    </citation>
    <scope>NUCLEOTIDE SEQUENCE [LARGE SCALE GENOMIC DNA]</scope>
    <source>
        <strain evidence="3">sy52</strain>
    </source>
</reference>
<feature type="repeat" description="TPR" evidence="1">
    <location>
        <begin position="180"/>
        <end position="213"/>
    </location>
</feature>
<dbReference type="RefSeq" id="WP_190615639.1">
    <property type="nucleotide sequence ID" value="NZ_AP018712.1"/>
</dbReference>
<dbReference type="PROSITE" id="PS50005">
    <property type="entry name" value="TPR"/>
    <property type="match status" value="1"/>
</dbReference>
<dbReference type="Pfam" id="PF13431">
    <property type="entry name" value="TPR_17"/>
    <property type="match status" value="1"/>
</dbReference>
<dbReference type="InParanoid" id="A0A7G1G6N3"/>
<dbReference type="Gene3D" id="1.25.40.10">
    <property type="entry name" value="Tetratricopeptide repeat domain"/>
    <property type="match status" value="1"/>
</dbReference>
<keyword evidence="1" id="KW-0802">TPR repeat</keyword>
<protein>
    <recommendedName>
        <fullName evidence="4">Tetratricopeptide repeat protein</fullName>
    </recommendedName>
</protein>
<dbReference type="SUPFAM" id="SSF48452">
    <property type="entry name" value="TPR-like"/>
    <property type="match status" value="1"/>
</dbReference>
<gene>
    <name evidence="2" type="ORF">OSSY52_06980</name>
</gene>
<keyword evidence="3" id="KW-1185">Reference proteome</keyword>
<evidence type="ECO:0000313" key="2">
    <source>
        <dbReference type="EMBL" id="BBE30557.1"/>
    </source>
</evidence>
<evidence type="ECO:0008006" key="4">
    <source>
        <dbReference type="Google" id="ProtNLM"/>
    </source>
</evidence>
<dbReference type="SMART" id="SM00028">
    <property type="entry name" value="TPR"/>
    <property type="match status" value="4"/>
</dbReference>
<organism evidence="2 3">
    <name type="scientific">Tepiditoga spiralis</name>
    <dbReference type="NCBI Taxonomy" id="2108365"/>
    <lineage>
        <taxon>Bacteria</taxon>
        <taxon>Thermotogati</taxon>
        <taxon>Thermotogota</taxon>
        <taxon>Thermotogae</taxon>
        <taxon>Petrotogales</taxon>
        <taxon>Petrotogaceae</taxon>
        <taxon>Tepiditoga</taxon>
    </lineage>
</organism>
<sequence>MKKIFISLFFIILVSLNFTQDYQKLFLHANSIRSVEEMNSLIRILNTATKTSENLSILCQSLTELANWGIKDESERIKTYEKAIEYGKKAVKLNPKSYYANYVTGTAIGRLAQFKGIIESLFMLGDFDKYLKKALELNPNYSYTYIALGMRYRDVPWPLNNMNKSEEYLKKALELNPKYSNIHYELGILYEKINKKDLAKKEFEKVLTMDFHPDWIAQGKETIELVKLELKKLNEN</sequence>
<dbReference type="InterPro" id="IPR011990">
    <property type="entry name" value="TPR-like_helical_dom_sf"/>
</dbReference>
<proteinExistence type="predicted"/>
<dbReference type="AlphaFoldDB" id="A0A7G1G6N3"/>
<name>A0A7G1G6N3_9BACT</name>
<dbReference type="EMBL" id="AP018712">
    <property type="protein sequence ID" value="BBE30557.1"/>
    <property type="molecule type" value="Genomic_DNA"/>
</dbReference>
<dbReference type="PANTHER" id="PTHR12558:SF13">
    <property type="entry name" value="CELL DIVISION CYCLE PROTEIN 27 HOMOLOG"/>
    <property type="match status" value="1"/>
</dbReference>
<dbReference type="InterPro" id="IPR019734">
    <property type="entry name" value="TPR_rpt"/>
</dbReference>
<dbReference type="PANTHER" id="PTHR12558">
    <property type="entry name" value="CELL DIVISION CYCLE 16,23,27"/>
    <property type="match status" value="1"/>
</dbReference>
<evidence type="ECO:0000313" key="3">
    <source>
        <dbReference type="Proteomes" id="UP000516361"/>
    </source>
</evidence>
<accession>A0A7G1G6N3</accession>
<evidence type="ECO:0000256" key="1">
    <source>
        <dbReference type="PROSITE-ProRule" id="PRU00339"/>
    </source>
</evidence>